<sequence>MNGASNLAFKRGPRARACDTCRRWKKRCDQSKPACTRCTDSGTECTYSYVQVYYQYEAQTASLRQEASRRHGFIVNLAPCHGIQLAPPLIAQLVIQICGYPLLARSFYRQALLLVRILPSAWMCRPKATFTPAPPQLAFRPFHPSRVQPLDSVQLVVPPLSSFHPSPPKTRLTIHPPSHPMPITTISSKINLFLWATFRQKLMNKPSVQYKNHCKQLLHVRTLCHQSNKVEPN</sequence>
<reference evidence="1" key="1">
    <citation type="submission" date="2022-04" db="EMBL/GenBank/DDBJ databases">
        <title>Genome of the entomopathogenic fungus Entomophthora muscae.</title>
        <authorList>
            <person name="Elya C."/>
            <person name="Lovett B.R."/>
            <person name="Lee E."/>
            <person name="Macias A.M."/>
            <person name="Hajek A.E."/>
            <person name="De Bivort B.L."/>
            <person name="Kasson M.T."/>
            <person name="De Fine Licht H.H."/>
            <person name="Stajich J.E."/>
        </authorList>
    </citation>
    <scope>NUCLEOTIDE SEQUENCE</scope>
    <source>
        <strain evidence="1">Berkeley</strain>
    </source>
</reference>
<comment type="caution">
    <text evidence="1">The sequence shown here is derived from an EMBL/GenBank/DDBJ whole genome shotgun (WGS) entry which is preliminary data.</text>
</comment>
<dbReference type="EMBL" id="QTSX02002274">
    <property type="protein sequence ID" value="KAJ9076503.1"/>
    <property type="molecule type" value="Genomic_DNA"/>
</dbReference>
<accession>A0ACC2TPP0</accession>
<dbReference type="Proteomes" id="UP001165960">
    <property type="component" value="Unassembled WGS sequence"/>
</dbReference>
<gene>
    <name evidence="1" type="ORF">DSO57_1025570</name>
</gene>
<name>A0ACC2TPP0_9FUNG</name>
<organism evidence="1 2">
    <name type="scientific">Entomophthora muscae</name>
    <dbReference type="NCBI Taxonomy" id="34485"/>
    <lineage>
        <taxon>Eukaryota</taxon>
        <taxon>Fungi</taxon>
        <taxon>Fungi incertae sedis</taxon>
        <taxon>Zoopagomycota</taxon>
        <taxon>Entomophthoromycotina</taxon>
        <taxon>Entomophthoromycetes</taxon>
        <taxon>Entomophthorales</taxon>
        <taxon>Entomophthoraceae</taxon>
        <taxon>Entomophthora</taxon>
    </lineage>
</organism>
<proteinExistence type="predicted"/>
<protein>
    <submittedName>
        <fullName evidence="1">Uncharacterized protein</fullName>
    </submittedName>
</protein>
<evidence type="ECO:0000313" key="1">
    <source>
        <dbReference type="EMBL" id="KAJ9076503.1"/>
    </source>
</evidence>
<keyword evidence="2" id="KW-1185">Reference proteome</keyword>
<evidence type="ECO:0000313" key="2">
    <source>
        <dbReference type="Proteomes" id="UP001165960"/>
    </source>
</evidence>